<dbReference type="OrthoDB" id="3216820at2"/>
<dbReference type="PIRSF" id="PIRSF017393">
    <property type="entry name" value="MTase_SAV2177"/>
    <property type="match status" value="1"/>
</dbReference>
<name>A0A1G8ITY9_9ACTN</name>
<dbReference type="AlphaFoldDB" id="A0A1G8ITY9"/>
<protein>
    <submittedName>
        <fullName evidence="1">S-adenosyl methyltransferase</fullName>
    </submittedName>
</protein>
<reference evidence="1 2" key="1">
    <citation type="submission" date="2016-10" db="EMBL/GenBank/DDBJ databases">
        <authorList>
            <person name="de Groot N.N."/>
        </authorList>
    </citation>
    <scope>NUCLEOTIDE SEQUENCE [LARGE SCALE GENOMIC DNA]</scope>
    <source>
        <strain evidence="1 2">CPCC 201354</strain>
    </source>
</reference>
<keyword evidence="1" id="KW-0808">Transferase</keyword>
<dbReference type="EMBL" id="FNCN01000039">
    <property type="protein sequence ID" value="SDI22336.1"/>
    <property type="molecule type" value="Genomic_DNA"/>
</dbReference>
<organism evidence="1 2">
    <name type="scientific">Sinosporangium album</name>
    <dbReference type="NCBI Taxonomy" id="504805"/>
    <lineage>
        <taxon>Bacteria</taxon>
        <taxon>Bacillati</taxon>
        <taxon>Actinomycetota</taxon>
        <taxon>Actinomycetes</taxon>
        <taxon>Streptosporangiales</taxon>
        <taxon>Streptosporangiaceae</taxon>
        <taxon>Sinosporangium</taxon>
    </lineage>
</organism>
<sequence>MADFSRLTRFDPTTPNEARIYDYLLGGKDNFAVDRVAAQAALDIAPELPLMCREGRRCMERVVTFLAKSGIKQFIDLGCGLPIPRSNVHDIAQRVVPDARVVYVDRDPMVVVHAHALMEDGVRTAAVEADVRDPGLVLEHPALRRLIDLDQPVGVLMMSLLTSIPDDGEAAGVVERFRKETAPGSHIAITHAVSDVRPATVARLMPLLPWRHRRLRSKAEVERLLEGLEPVEPGVVYLPEWRPAPGIVRPRPESIWAVCGVGRRP</sequence>
<dbReference type="GO" id="GO:0008168">
    <property type="term" value="F:methyltransferase activity"/>
    <property type="evidence" value="ECO:0007669"/>
    <property type="project" value="UniProtKB-KW"/>
</dbReference>
<dbReference type="STRING" id="504805.SAMN05421505_13912"/>
<dbReference type="Pfam" id="PF04672">
    <property type="entry name" value="Methyltransf_19"/>
    <property type="match status" value="1"/>
</dbReference>
<keyword evidence="1" id="KW-0489">Methyltransferase</keyword>
<accession>A0A1G8ITY9</accession>
<keyword evidence="2" id="KW-1185">Reference proteome</keyword>
<dbReference type="Gene3D" id="3.40.50.150">
    <property type="entry name" value="Vaccinia Virus protein VP39"/>
    <property type="match status" value="1"/>
</dbReference>
<dbReference type="InterPro" id="IPR029063">
    <property type="entry name" value="SAM-dependent_MTases_sf"/>
</dbReference>
<dbReference type="RefSeq" id="WP_093174640.1">
    <property type="nucleotide sequence ID" value="NZ_FNCN01000039.1"/>
</dbReference>
<dbReference type="InterPro" id="IPR006764">
    <property type="entry name" value="SAM_dep_MeTrfase_SAV2177_type"/>
</dbReference>
<evidence type="ECO:0000313" key="1">
    <source>
        <dbReference type="EMBL" id="SDI22336.1"/>
    </source>
</evidence>
<dbReference type="SUPFAM" id="SSF53335">
    <property type="entry name" value="S-adenosyl-L-methionine-dependent methyltransferases"/>
    <property type="match status" value="1"/>
</dbReference>
<dbReference type="Proteomes" id="UP000198923">
    <property type="component" value="Unassembled WGS sequence"/>
</dbReference>
<gene>
    <name evidence="1" type="ORF">SAMN05421505_13912</name>
</gene>
<proteinExistence type="predicted"/>
<evidence type="ECO:0000313" key="2">
    <source>
        <dbReference type="Proteomes" id="UP000198923"/>
    </source>
</evidence>
<dbReference type="GO" id="GO:0032259">
    <property type="term" value="P:methylation"/>
    <property type="evidence" value="ECO:0007669"/>
    <property type="project" value="UniProtKB-KW"/>
</dbReference>